<accession>A0A7S3JGL9</accession>
<name>A0A7S3JGL9_9SPIT</name>
<evidence type="ECO:0000313" key="1">
    <source>
        <dbReference type="EMBL" id="CAE0354783.1"/>
    </source>
</evidence>
<protein>
    <submittedName>
        <fullName evidence="1">Uncharacterized protein</fullName>
    </submittedName>
</protein>
<proteinExistence type="predicted"/>
<reference evidence="1" key="1">
    <citation type="submission" date="2021-01" db="EMBL/GenBank/DDBJ databases">
        <authorList>
            <person name="Corre E."/>
            <person name="Pelletier E."/>
            <person name="Niang G."/>
            <person name="Scheremetjew M."/>
            <person name="Finn R."/>
            <person name="Kale V."/>
            <person name="Holt S."/>
            <person name="Cochrane G."/>
            <person name="Meng A."/>
            <person name="Brown T."/>
            <person name="Cohen L."/>
        </authorList>
    </citation>
    <scope>NUCLEOTIDE SEQUENCE</scope>
    <source>
        <strain evidence="1">FSP1.4</strain>
    </source>
</reference>
<dbReference type="EMBL" id="HBII01033014">
    <property type="protein sequence ID" value="CAE0354783.1"/>
    <property type="molecule type" value="Transcribed_RNA"/>
</dbReference>
<dbReference type="AlphaFoldDB" id="A0A7S3JGL9"/>
<sequence length="115" mass="13402">MVLRALCLCFITVIMVVLFSFTDLEGNRFIYRYNRALMSGHLQNDQIKNKSNVPLYNNPHPNEPVKKQKTNGINSSDYLEKLKDVMWNMTPYKVESLYNILNSNFTSIELEGVHK</sequence>
<organism evidence="1">
    <name type="scientific">Euplotes harpa</name>
    <dbReference type="NCBI Taxonomy" id="151035"/>
    <lineage>
        <taxon>Eukaryota</taxon>
        <taxon>Sar</taxon>
        <taxon>Alveolata</taxon>
        <taxon>Ciliophora</taxon>
        <taxon>Intramacronucleata</taxon>
        <taxon>Spirotrichea</taxon>
        <taxon>Hypotrichia</taxon>
        <taxon>Euplotida</taxon>
        <taxon>Euplotidae</taxon>
        <taxon>Euplotes</taxon>
    </lineage>
</organism>
<gene>
    <name evidence="1" type="ORF">EHAR0213_LOCUS13699</name>
</gene>